<keyword evidence="5 8" id="KW-0812">Transmembrane</keyword>
<evidence type="ECO:0000256" key="6">
    <source>
        <dbReference type="ARBA" id="ARBA00022989"/>
    </source>
</evidence>
<proteinExistence type="inferred from homology"/>
<evidence type="ECO:0000313" key="9">
    <source>
        <dbReference type="EMBL" id="SEW24127.1"/>
    </source>
</evidence>
<dbReference type="InterPro" id="IPR004776">
    <property type="entry name" value="Mem_transp_PIN-like"/>
</dbReference>
<feature type="transmembrane region" description="Helical" evidence="8">
    <location>
        <begin position="35"/>
        <end position="55"/>
    </location>
</feature>
<evidence type="ECO:0000256" key="8">
    <source>
        <dbReference type="SAM" id="Phobius"/>
    </source>
</evidence>
<accession>A0A1I0QAV3</accession>
<feature type="transmembrane region" description="Helical" evidence="8">
    <location>
        <begin position="126"/>
        <end position="149"/>
    </location>
</feature>
<evidence type="ECO:0008006" key="11">
    <source>
        <dbReference type="Google" id="ProtNLM"/>
    </source>
</evidence>
<gene>
    <name evidence="9" type="ORF">SAMN05444851_2388</name>
</gene>
<feature type="transmembrane region" description="Helical" evidence="8">
    <location>
        <begin position="67"/>
        <end position="88"/>
    </location>
</feature>
<evidence type="ECO:0000256" key="1">
    <source>
        <dbReference type="ARBA" id="ARBA00004651"/>
    </source>
</evidence>
<evidence type="ECO:0000256" key="7">
    <source>
        <dbReference type="ARBA" id="ARBA00023136"/>
    </source>
</evidence>
<name>A0A1I0QAV3_9RHOB</name>
<keyword evidence="4" id="KW-1003">Cell membrane</keyword>
<keyword evidence="7 8" id="KW-0472">Membrane</keyword>
<feature type="transmembrane region" description="Helical" evidence="8">
    <location>
        <begin position="259"/>
        <end position="278"/>
    </location>
</feature>
<dbReference type="GO" id="GO:0005886">
    <property type="term" value="C:plasma membrane"/>
    <property type="evidence" value="ECO:0007669"/>
    <property type="project" value="UniProtKB-SubCell"/>
</dbReference>
<keyword evidence="10" id="KW-1185">Reference proteome</keyword>
<comment type="subcellular location">
    <subcellularLocation>
        <location evidence="1">Cell membrane</location>
        <topology evidence="1">Multi-pass membrane protein</topology>
    </subcellularLocation>
</comment>
<keyword evidence="3" id="KW-0813">Transport</keyword>
<dbReference type="RefSeq" id="WP_091430844.1">
    <property type="nucleotide sequence ID" value="NZ_FOJB01000001.1"/>
</dbReference>
<feature type="transmembrane region" description="Helical" evidence="8">
    <location>
        <begin position="6"/>
        <end position="23"/>
    </location>
</feature>
<feature type="transmembrane region" description="Helical" evidence="8">
    <location>
        <begin position="199"/>
        <end position="216"/>
    </location>
</feature>
<feature type="transmembrane region" description="Helical" evidence="8">
    <location>
        <begin position="290"/>
        <end position="311"/>
    </location>
</feature>
<dbReference type="PANTHER" id="PTHR36838:SF3">
    <property type="entry name" value="TRANSPORTER AUXIN EFFLUX CARRIER EC FAMILY"/>
    <property type="match status" value="1"/>
</dbReference>
<evidence type="ECO:0000256" key="2">
    <source>
        <dbReference type="ARBA" id="ARBA00010145"/>
    </source>
</evidence>
<dbReference type="InterPro" id="IPR038770">
    <property type="entry name" value="Na+/solute_symporter_sf"/>
</dbReference>
<feature type="transmembrane region" description="Helical" evidence="8">
    <location>
        <begin position="170"/>
        <end position="193"/>
    </location>
</feature>
<dbReference type="GO" id="GO:0055085">
    <property type="term" value="P:transmembrane transport"/>
    <property type="evidence" value="ECO:0007669"/>
    <property type="project" value="InterPro"/>
</dbReference>
<feature type="transmembrane region" description="Helical" evidence="8">
    <location>
        <begin position="95"/>
        <end position="114"/>
    </location>
</feature>
<organism evidence="9 10">
    <name type="scientific">Aliiroseovarius sediminilitoris</name>
    <dbReference type="NCBI Taxonomy" id="1173584"/>
    <lineage>
        <taxon>Bacteria</taxon>
        <taxon>Pseudomonadati</taxon>
        <taxon>Pseudomonadota</taxon>
        <taxon>Alphaproteobacteria</taxon>
        <taxon>Rhodobacterales</taxon>
        <taxon>Paracoccaceae</taxon>
        <taxon>Aliiroseovarius</taxon>
    </lineage>
</organism>
<protein>
    <recommendedName>
        <fullName evidence="11">Malonate transporter</fullName>
    </recommendedName>
</protein>
<feature type="transmembrane region" description="Helical" evidence="8">
    <location>
        <begin position="228"/>
        <end position="247"/>
    </location>
</feature>
<dbReference type="OrthoDB" id="9810457at2"/>
<reference evidence="9 10" key="1">
    <citation type="submission" date="2016-10" db="EMBL/GenBank/DDBJ databases">
        <authorList>
            <person name="de Groot N.N."/>
        </authorList>
    </citation>
    <scope>NUCLEOTIDE SEQUENCE [LARGE SCALE GENOMIC DNA]</scope>
    <source>
        <strain evidence="9 10">DSM 29439</strain>
    </source>
</reference>
<evidence type="ECO:0000256" key="3">
    <source>
        <dbReference type="ARBA" id="ARBA00022448"/>
    </source>
</evidence>
<evidence type="ECO:0000256" key="4">
    <source>
        <dbReference type="ARBA" id="ARBA00022475"/>
    </source>
</evidence>
<comment type="similarity">
    <text evidence="2">Belongs to the auxin efflux carrier (TC 2.A.69) family.</text>
</comment>
<dbReference type="Proteomes" id="UP000199650">
    <property type="component" value="Unassembled WGS sequence"/>
</dbReference>
<dbReference type="AlphaFoldDB" id="A0A1I0QAV3"/>
<evidence type="ECO:0000256" key="5">
    <source>
        <dbReference type="ARBA" id="ARBA00022692"/>
    </source>
</evidence>
<dbReference type="PANTHER" id="PTHR36838">
    <property type="entry name" value="AUXIN EFFLUX CARRIER FAMILY PROTEIN"/>
    <property type="match status" value="1"/>
</dbReference>
<keyword evidence="6 8" id="KW-1133">Transmembrane helix</keyword>
<sequence>MSTLVNIVLPVFLVIGFGYFVRWRRILDDGAVDGLMRFAQSVAIPCLLFLAIARLDLSAEFDLALLSSFYTGAVSGFFAGLLGARLLFGRPWPDAVAFGFVTLFSNSLLLGLVITERAFGPDALAGNYAIISIHAPICYGIGISAMEIARAQGAGPRETIRQIVRAMTRNILVLAIAAGFVVNLLQVPMPVVLDDALSLIGRAALPTALFALGGVLYRYRPEGDLRIVSYLCLISLVVHPAITWGLGRALGLNVDQFRSAIITAASAPGINAYIFANLYGVGKRVAATTVLVATGLSVLTVWAWLALLAAAGF</sequence>
<dbReference type="Gene3D" id="1.20.1530.20">
    <property type="match status" value="2"/>
</dbReference>
<dbReference type="STRING" id="1173584.SAMN05444851_2388"/>
<dbReference type="EMBL" id="FOJB01000001">
    <property type="protein sequence ID" value="SEW24127.1"/>
    <property type="molecule type" value="Genomic_DNA"/>
</dbReference>
<dbReference type="Pfam" id="PF03547">
    <property type="entry name" value="Mem_trans"/>
    <property type="match status" value="1"/>
</dbReference>
<evidence type="ECO:0000313" key="10">
    <source>
        <dbReference type="Proteomes" id="UP000199650"/>
    </source>
</evidence>